<proteinExistence type="predicted"/>
<dbReference type="STRING" id="985895.E4ZTV8"/>
<protein>
    <submittedName>
        <fullName evidence="3">Uncharacterized protein</fullName>
    </submittedName>
</protein>
<dbReference type="InParanoid" id="E4ZTV8"/>
<dbReference type="HOGENOM" id="CLU_1461563_0_0_1"/>
<keyword evidence="4" id="KW-1185">Reference proteome</keyword>
<dbReference type="GeneID" id="13291398"/>
<reference evidence="4" key="1">
    <citation type="journal article" date="2011" name="Nat. Commun.">
        <title>Effector diversification within compartments of the Leptosphaeria maculans genome affected by Repeat-Induced Point mutations.</title>
        <authorList>
            <person name="Rouxel T."/>
            <person name="Grandaubert J."/>
            <person name="Hane J.K."/>
            <person name="Hoede C."/>
            <person name="van de Wouw A.P."/>
            <person name="Couloux A."/>
            <person name="Dominguez V."/>
            <person name="Anthouard V."/>
            <person name="Bally P."/>
            <person name="Bourras S."/>
            <person name="Cozijnsen A.J."/>
            <person name="Ciuffetti L.M."/>
            <person name="Degrave A."/>
            <person name="Dilmaghani A."/>
            <person name="Duret L."/>
            <person name="Fudal I."/>
            <person name="Goodwin S.B."/>
            <person name="Gout L."/>
            <person name="Glaser N."/>
            <person name="Linglin J."/>
            <person name="Kema G.H.J."/>
            <person name="Lapalu N."/>
            <person name="Lawrence C.B."/>
            <person name="May K."/>
            <person name="Meyer M."/>
            <person name="Ollivier B."/>
            <person name="Poulain J."/>
            <person name="Schoch C.L."/>
            <person name="Simon A."/>
            <person name="Spatafora J.W."/>
            <person name="Stachowiak A."/>
            <person name="Turgeon B.G."/>
            <person name="Tyler B.M."/>
            <person name="Vincent D."/>
            <person name="Weissenbach J."/>
            <person name="Amselem J."/>
            <person name="Quesneville H."/>
            <person name="Oliver R.P."/>
            <person name="Wincker P."/>
            <person name="Balesdent M.-H."/>
            <person name="Howlett B.J."/>
        </authorList>
    </citation>
    <scope>NUCLEOTIDE SEQUENCE [LARGE SCALE GENOMIC DNA]</scope>
    <source>
        <strain evidence="4">JN3 / isolate v23.1.3 / race Av1-4-5-6-7-8</strain>
    </source>
</reference>
<dbReference type="PANTHER" id="PTHR31306">
    <property type="entry name" value="ALPHA-1,6-MANNOSYLTRANSFERASE MNN11-RELATED"/>
    <property type="match status" value="1"/>
</dbReference>
<dbReference type="PANTHER" id="PTHR31306:SF4">
    <property type="entry name" value="ALPHA-1,2-GALACTOSYLTRANSFERASE"/>
    <property type="match status" value="1"/>
</dbReference>
<organism evidence="4">
    <name type="scientific">Leptosphaeria maculans (strain JN3 / isolate v23.1.3 / race Av1-4-5-6-7-8)</name>
    <name type="common">Blackleg fungus</name>
    <name type="synonym">Phoma lingam</name>
    <dbReference type="NCBI Taxonomy" id="985895"/>
    <lineage>
        <taxon>Eukaryota</taxon>
        <taxon>Fungi</taxon>
        <taxon>Dikarya</taxon>
        <taxon>Ascomycota</taxon>
        <taxon>Pezizomycotina</taxon>
        <taxon>Dothideomycetes</taxon>
        <taxon>Pleosporomycetidae</taxon>
        <taxon>Pleosporales</taxon>
        <taxon>Pleosporineae</taxon>
        <taxon>Leptosphaeriaceae</taxon>
        <taxon>Plenodomus</taxon>
        <taxon>Plenodomus lingam/Leptosphaeria maculans species complex</taxon>
    </lineage>
</organism>
<dbReference type="GO" id="GO:0016757">
    <property type="term" value="F:glycosyltransferase activity"/>
    <property type="evidence" value="ECO:0007669"/>
    <property type="project" value="UniProtKB-KW"/>
</dbReference>
<name>E4ZTV8_LEPMJ</name>
<gene>
    <name evidence="3" type="ORF">LEMA_P116710.1</name>
</gene>
<dbReference type="Proteomes" id="UP000002668">
    <property type="component" value="Genome"/>
</dbReference>
<dbReference type="EMBL" id="FP929125">
    <property type="protein sequence ID" value="CBX94668.1"/>
    <property type="molecule type" value="Genomic_DNA"/>
</dbReference>
<accession>E4ZTV8</accession>
<sequence>MTPTVDIIESIISPHAISTNILRNTPLLEGSEDEHPPYIRTPTSYRVEDVDILITQDQNDINAGVIFFRRSAFTRYLLEIMTDSRLMTREHGGAEQDSIKHLMHEHLLVRKHVGIYPQRKFNAYVDGGEDRGWRDGDWLVHFAGCWVEHVCKEHFNEFWDKRTFEGTWRPDDSHGKGLEGGLVGE</sequence>
<dbReference type="GO" id="GO:0006487">
    <property type="term" value="P:protein N-linked glycosylation"/>
    <property type="evidence" value="ECO:0007669"/>
    <property type="project" value="TreeGrafter"/>
</dbReference>
<keyword evidence="2" id="KW-0808">Transferase</keyword>
<evidence type="ECO:0000313" key="4">
    <source>
        <dbReference type="Proteomes" id="UP000002668"/>
    </source>
</evidence>
<dbReference type="CAZy" id="GT34">
    <property type="family name" value="Glycosyltransferase Family 34"/>
</dbReference>
<dbReference type="GO" id="GO:0000139">
    <property type="term" value="C:Golgi membrane"/>
    <property type="evidence" value="ECO:0007669"/>
    <property type="project" value="TreeGrafter"/>
</dbReference>
<evidence type="ECO:0000256" key="1">
    <source>
        <dbReference type="ARBA" id="ARBA00022676"/>
    </source>
</evidence>
<evidence type="ECO:0000256" key="2">
    <source>
        <dbReference type="ARBA" id="ARBA00022679"/>
    </source>
</evidence>
<dbReference type="VEuPathDB" id="FungiDB:LEMA_P116710.1"/>
<dbReference type="OrthoDB" id="205108at2759"/>
<keyword evidence="1" id="KW-0328">Glycosyltransferase</keyword>
<dbReference type="InterPro" id="IPR008630">
    <property type="entry name" value="Glyco_trans_34"/>
</dbReference>
<dbReference type="eggNOG" id="KOG4748">
    <property type="taxonomic scope" value="Eukaryota"/>
</dbReference>
<dbReference type="Pfam" id="PF05637">
    <property type="entry name" value="Glyco_transf_34"/>
    <property type="match status" value="1"/>
</dbReference>
<dbReference type="AlphaFoldDB" id="E4ZTV8"/>
<evidence type="ECO:0000313" key="3">
    <source>
        <dbReference type="EMBL" id="CBX94668.1"/>
    </source>
</evidence>